<name>A0A840CY33_9BACT</name>
<keyword evidence="2" id="KW-1185">Reference proteome</keyword>
<evidence type="ECO:0000313" key="1">
    <source>
        <dbReference type="EMBL" id="MBB4037665.1"/>
    </source>
</evidence>
<dbReference type="EMBL" id="JACIEP010000016">
    <property type="protein sequence ID" value="MBB4037665.1"/>
    <property type="molecule type" value="Genomic_DNA"/>
</dbReference>
<dbReference type="Proteomes" id="UP000555103">
    <property type="component" value="Unassembled WGS sequence"/>
</dbReference>
<accession>A0A840CY33</accession>
<evidence type="ECO:0008006" key="3">
    <source>
        <dbReference type="Google" id="ProtNLM"/>
    </source>
</evidence>
<evidence type="ECO:0000313" key="2">
    <source>
        <dbReference type="Proteomes" id="UP000555103"/>
    </source>
</evidence>
<dbReference type="RefSeq" id="WP_183308496.1">
    <property type="nucleotide sequence ID" value="NZ_JACIEP010000016.1"/>
</dbReference>
<organism evidence="1 2">
    <name type="scientific">Dysgonomonas hofstadii</name>
    <dbReference type="NCBI Taxonomy" id="637886"/>
    <lineage>
        <taxon>Bacteria</taxon>
        <taxon>Pseudomonadati</taxon>
        <taxon>Bacteroidota</taxon>
        <taxon>Bacteroidia</taxon>
        <taxon>Bacteroidales</taxon>
        <taxon>Dysgonomonadaceae</taxon>
        <taxon>Dysgonomonas</taxon>
    </lineage>
</organism>
<dbReference type="AlphaFoldDB" id="A0A840CY33"/>
<protein>
    <recommendedName>
        <fullName evidence="3">Replication initiation factor</fullName>
    </recommendedName>
</protein>
<comment type="caution">
    <text evidence="1">The sequence shown here is derived from an EMBL/GenBank/DDBJ whole genome shotgun (WGS) entry which is preliminary data.</text>
</comment>
<gene>
    <name evidence="1" type="ORF">GGR21_003586</name>
</gene>
<reference evidence="1 2" key="1">
    <citation type="submission" date="2020-08" db="EMBL/GenBank/DDBJ databases">
        <title>Genomic Encyclopedia of Type Strains, Phase IV (KMG-IV): sequencing the most valuable type-strain genomes for metagenomic binning, comparative biology and taxonomic classification.</title>
        <authorList>
            <person name="Goeker M."/>
        </authorList>
    </citation>
    <scope>NUCLEOTIDE SEQUENCE [LARGE SCALE GENOMIC DNA]</scope>
    <source>
        <strain evidence="1 2">DSM 104969</strain>
    </source>
</reference>
<proteinExistence type="predicted"/>
<sequence>MIDGVSLLIRHSDDIQRIERNKNLHFVARRGYRSAIYKGLEIKLRANSCWINGSLHKFKNEGEHNADDFTYSDLKKTLANLCNEIGITRDFAEIKNIEIGVNIILPYDPIYFIDSIIKRKTYYPEFTSVGSRFNYSQYAIKIYSKSKQDKRYKDDNILRLEIRFEKMIEARKRVGKIEFLSDLLEPSFWFYSGRCLNSLLNDIDIIDINKLISEKIPAMDMVEVLAWRYRDRWERCSTSRQRMKEKVYKILEAHSLTDIKKNVQKMIGCKVNELLVHPKIQEYIQRVEATREKMLHISI</sequence>